<comment type="subcellular location">
    <subcellularLocation>
        <location evidence="1">Membrane</location>
    </subcellularLocation>
</comment>
<feature type="compositionally biased region" description="Polar residues" evidence="3">
    <location>
        <begin position="378"/>
        <end position="390"/>
    </location>
</feature>
<dbReference type="Pfam" id="PF09058">
    <property type="entry name" value="L27_1"/>
    <property type="match status" value="1"/>
</dbReference>
<dbReference type="OrthoDB" id="78824at2759"/>
<dbReference type="InterPro" id="IPR050614">
    <property type="entry name" value="Synaptic_Scaffolding_LAP-MAGUK"/>
</dbReference>
<proteinExistence type="predicted"/>
<dbReference type="PROSITE" id="PS50106">
    <property type="entry name" value="PDZ"/>
    <property type="match status" value="2"/>
</dbReference>
<dbReference type="GO" id="GO:0045197">
    <property type="term" value="P:establishment or maintenance of epithelial cell apical/basal polarity"/>
    <property type="evidence" value="ECO:0007669"/>
    <property type="project" value="TreeGrafter"/>
</dbReference>
<dbReference type="InterPro" id="IPR036034">
    <property type="entry name" value="PDZ_sf"/>
</dbReference>
<feature type="region of interest" description="Disordered" evidence="3">
    <location>
        <begin position="82"/>
        <end position="162"/>
    </location>
</feature>
<evidence type="ECO:0000313" key="7">
    <source>
        <dbReference type="Proteomes" id="UP000507470"/>
    </source>
</evidence>
<dbReference type="GO" id="GO:0030054">
    <property type="term" value="C:cell junction"/>
    <property type="evidence" value="ECO:0007669"/>
    <property type="project" value="TreeGrafter"/>
</dbReference>
<evidence type="ECO:0000259" key="5">
    <source>
        <dbReference type="PROSITE" id="PS51022"/>
    </source>
</evidence>
<dbReference type="SMART" id="SM00228">
    <property type="entry name" value="PDZ"/>
    <property type="match status" value="2"/>
</dbReference>
<evidence type="ECO:0000256" key="1">
    <source>
        <dbReference type="ARBA" id="ARBA00004370"/>
    </source>
</evidence>
<dbReference type="CDD" id="cd06724">
    <property type="entry name" value="PDZ2_Dlg1-2-4-like"/>
    <property type="match status" value="1"/>
</dbReference>
<organism evidence="6 7">
    <name type="scientific">Mytilus coruscus</name>
    <name type="common">Sea mussel</name>
    <dbReference type="NCBI Taxonomy" id="42192"/>
    <lineage>
        <taxon>Eukaryota</taxon>
        <taxon>Metazoa</taxon>
        <taxon>Spiralia</taxon>
        <taxon>Lophotrochozoa</taxon>
        <taxon>Mollusca</taxon>
        <taxon>Bivalvia</taxon>
        <taxon>Autobranchia</taxon>
        <taxon>Pteriomorphia</taxon>
        <taxon>Mytilida</taxon>
        <taxon>Mytiloidea</taxon>
        <taxon>Mytilidae</taxon>
        <taxon>Mytilinae</taxon>
        <taxon>Mytilus</taxon>
    </lineage>
</organism>
<feature type="domain" description="PDZ" evidence="4">
    <location>
        <begin position="172"/>
        <end position="259"/>
    </location>
</feature>
<reference evidence="6 7" key="1">
    <citation type="submission" date="2020-06" db="EMBL/GenBank/DDBJ databases">
        <authorList>
            <person name="Li R."/>
            <person name="Bekaert M."/>
        </authorList>
    </citation>
    <scope>NUCLEOTIDE SEQUENCE [LARGE SCALE GENOMIC DNA]</scope>
    <source>
        <strain evidence="7">wild</strain>
    </source>
</reference>
<feature type="compositionally biased region" description="Low complexity" evidence="3">
    <location>
        <begin position="353"/>
        <end position="364"/>
    </location>
</feature>
<dbReference type="InterPro" id="IPR036892">
    <property type="entry name" value="L27_dom_sf"/>
</dbReference>
<name>A0A6J8DZ87_MYTCO</name>
<dbReference type="FunFam" id="2.30.42.10:FF:000002">
    <property type="entry name" value="Disks large homolog 4 isoform 2"/>
    <property type="match status" value="1"/>
</dbReference>
<dbReference type="SUPFAM" id="SSF50156">
    <property type="entry name" value="PDZ domain-like"/>
    <property type="match status" value="2"/>
</dbReference>
<sequence>MPVRKQDAHRALELLEDYHSRLSLPQDTQLKVAIEKVIRIFKSRLFQALLDIQEFYEYTLLDDTKSTQQKTLETLQIANKWEREPPITNAHPKLEKTVSPPDEELPPPPPELRDKQVDQKTNALASVSPVKPPAVTTYHEDDIDGSLPPPPQGSDAGDSEYMNGEGDWEYEEIPLERGNTGLGFSIAGGADNPHIGDDPSIFITKIIPGGAAAADGRLKMNDVIVKVNDTDVSSATHSEAVDALKQAGTRVVLYVKRLRAPAENIIELELVKGNKGLGFSIAGGIGNQHIPGDNGIFVTKIIEGGAAEQDGRLTTGDRLIAVNNSNLDNVTHEDAVAALKATAEVVRLTVAKPSYQPEPSEEQSPPTPRKDNIAVVAPTSSPDNRTASHSPPTPPGKPNTHSYEDLPRSKKSQR</sequence>
<dbReference type="CDD" id="cd06723">
    <property type="entry name" value="PDZ1_Dlg1-2-4-like"/>
    <property type="match status" value="1"/>
</dbReference>
<dbReference type="PROSITE" id="PS51022">
    <property type="entry name" value="L27"/>
    <property type="match status" value="1"/>
</dbReference>
<accession>A0A6J8DZ87</accession>
<dbReference type="Gene3D" id="2.30.42.10">
    <property type="match status" value="2"/>
</dbReference>
<dbReference type="FunFam" id="2.30.42.10:FF:000091">
    <property type="entry name" value="disks large homolog 1 isoform X8"/>
    <property type="match status" value="1"/>
</dbReference>
<protein>
    <submittedName>
        <fullName evidence="6">DLG1</fullName>
    </submittedName>
</protein>
<gene>
    <name evidence="6" type="ORF">MCOR_46112</name>
</gene>
<feature type="region of interest" description="Disordered" evidence="3">
    <location>
        <begin position="350"/>
        <end position="414"/>
    </location>
</feature>
<feature type="domain" description="PDZ" evidence="4">
    <location>
        <begin position="267"/>
        <end position="354"/>
    </location>
</feature>
<dbReference type="SUPFAM" id="SSF101288">
    <property type="entry name" value="L27 domain"/>
    <property type="match status" value="1"/>
</dbReference>
<dbReference type="AlphaFoldDB" id="A0A6J8DZ87"/>
<dbReference type="GO" id="GO:0016323">
    <property type="term" value="C:basolateral plasma membrane"/>
    <property type="evidence" value="ECO:0007669"/>
    <property type="project" value="TreeGrafter"/>
</dbReference>
<evidence type="ECO:0000256" key="2">
    <source>
        <dbReference type="ARBA" id="ARBA00023136"/>
    </source>
</evidence>
<dbReference type="Gene3D" id="1.10.287.470">
    <property type="entry name" value="Helix hairpin bin"/>
    <property type="match status" value="1"/>
</dbReference>
<dbReference type="Proteomes" id="UP000507470">
    <property type="component" value="Unassembled WGS sequence"/>
</dbReference>
<dbReference type="SMART" id="SM00569">
    <property type="entry name" value="L27"/>
    <property type="match status" value="1"/>
</dbReference>
<dbReference type="GO" id="GO:0043113">
    <property type="term" value="P:receptor clustering"/>
    <property type="evidence" value="ECO:0007669"/>
    <property type="project" value="TreeGrafter"/>
</dbReference>
<dbReference type="PANTHER" id="PTHR23119:SF51">
    <property type="entry name" value="DISKS LARGE 1 TUMOR SUPPRESSOR PROTEIN"/>
    <property type="match status" value="1"/>
</dbReference>
<dbReference type="InterPro" id="IPR015143">
    <property type="entry name" value="L27_1"/>
</dbReference>
<dbReference type="GO" id="GO:0019901">
    <property type="term" value="F:protein kinase binding"/>
    <property type="evidence" value="ECO:0007669"/>
    <property type="project" value="TreeGrafter"/>
</dbReference>
<feature type="domain" description="L27" evidence="5">
    <location>
        <begin position="4"/>
        <end position="64"/>
    </location>
</feature>
<dbReference type="InterPro" id="IPR001478">
    <property type="entry name" value="PDZ"/>
</dbReference>
<dbReference type="EMBL" id="CACVKT020008128">
    <property type="protein sequence ID" value="CAC5413186.1"/>
    <property type="molecule type" value="Genomic_DNA"/>
</dbReference>
<dbReference type="PANTHER" id="PTHR23119">
    <property type="entry name" value="DISCS LARGE"/>
    <property type="match status" value="1"/>
</dbReference>
<evidence type="ECO:0000256" key="3">
    <source>
        <dbReference type="SAM" id="MobiDB-lite"/>
    </source>
</evidence>
<evidence type="ECO:0000313" key="6">
    <source>
        <dbReference type="EMBL" id="CAC5413186.1"/>
    </source>
</evidence>
<keyword evidence="7" id="KW-1185">Reference proteome</keyword>
<keyword evidence="2" id="KW-0472">Membrane</keyword>
<dbReference type="FunFam" id="1.10.287.470:FF:000001">
    <property type="entry name" value="Disks large 1 isoform X3"/>
    <property type="match status" value="1"/>
</dbReference>
<dbReference type="InterPro" id="IPR004172">
    <property type="entry name" value="L27_dom"/>
</dbReference>
<dbReference type="Pfam" id="PF00595">
    <property type="entry name" value="PDZ"/>
    <property type="match status" value="2"/>
</dbReference>
<evidence type="ECO:0000259" key="4">
    <source>
        <dbReference type="PROSITE" id="PS50106"/>
    </source>
</evidence>
<dbReference type="GO" id="GO:0097120">
    <property type="term" value="P:receptor localization to synapse"/>
    <property type="evidence" value="ECO:0007669"/>
    <property type="project" value="TreeGrafter"/>
</dbReference>
<dbReference type="GO" id="GO:0098609">
    <property type="term" value="P:cell-cell adhesion"/>
    <property type="evidence" value="ECO:0007669"/>
    <property type="project" value="TreeGrafter"/>
</dbReference>